<dbReference type="PIRSF" id="PIRSF001439">
    <property type="entry name" value="CryM"/>
    <property type="match status" value="1"/>
</dbReference>
<evidence type="ECO:0000313" key="3">
    <source>
        <dbReference type="Proteomes" id="UP001182556"/>
    </source>
</evidence>
<dbReference type="InterPro" id="IPR036291">
    <property type="entry name" value="NAD(P)-bd_dom_sf"/>
</dbReference>
<dbReference type="InterPro" id="IPR003462">
    <property type="entry name" value="ODC_Mu_crystall"/>
</dbReference>
<reference evidence="2" key="1">
    <citation type="submission" date="2023-02" db="EMBL/GenBank/DDBJ databases">
        <title>Identification and recombinant expression of a fungal hydrolase from Papiliotrema laurentii that hydrolyzes apple cutin and clears colloidal polyester polyurethane.</title>
        <authorList>
            <consortium name="DOE Joint Genome Institute"/>
            <person name="Roman V.A."/>
            <person name="Bojanowski C."/>
            <person name="Crable B.R."/>
            <person name="Wagner D.N."/>
            <person name="Hung C.S."/>
            <person name="Nadeau L.J."/>
            <person name="Schratz L."/>
            <person name="Haridas S."/>
            <person name="Pangilinan J."/>
            <person name="Lipzen A."/>
            <person name="Na H."/>
            <person name="Yan M."/>
            <person name="Ng V."/>
            <person name="Grigoriev I.V."/>
            <person name="Spatafora J.W."/>
            <person name="Barlow D."/>
            <person name="Biffinger J."/>
            <person name="Kelley-Loughnane N."/>
            <person name="Varaljay V.A."/>
            <person name="Crookes-Goodson W.J."/>
        </authorList>
    </citation>
    <scope>NUCLEOTIDE SEQUENCE</scope>
    <source>
        <strain evidence="2">5307AH</strain>
    </source>
</reference>
<dbReference type="GO" id="GO:0005737">
    <property type="term" value="C:cytoplasm"/>
    <property type="evidence" value="ECO:0007669"/>
    <property type="project" value="TreeGrafter"/>
</dbReference>
<proteinExistence type="inferred from homology"/>
<accession>A0AAD9CSK8</accession>
<organism evidence="2 3">
    <name type="scientific">Papiliotrema laurentii</name>
    <name type="common">Cryptococcus laurentii</name>
    <dbReference type="NCBI Taxonomy" id="5418"/>
    <lineage>
        <taxon>Eukaryota</taxon>
        <taxon>Fungi</taxon>
        <taxon>Dikarya</taxon>
        <taxon>Basidiomycota</taxon>
        <taxon>Agaricomycotina</taxon>
        <taxon>Tremellomycetes</taxon>
        <taxon>Tremellales</taxon>
        <taxon>Rhynchogastremaceae</taxon>
        <taxon>Papiliotrema</taxon>
    </lineage>
</organism>
<comment type="similarity">
    <text evidence="1">Belongs to the ornithine cyclodeaminase/mu-crystallin family.</text>
</comment>
<dbReference type="EMBL" id="JAODAN010000011">
    <property type="protein sequence ID" value="KAK1921392.1"/>
    <property type="molecule type" value="Genomic_DNA"/>
</dbReference>
<sequence length="347" mass="35857">MSGLTVLTAADVDRVIQDIDLEAALTGQSAVFQAYSSGSPGTGNVPAIQTPQRLSIQSEKATSLFMPARVYAQGTACKIVSVPKAGGTDGLPGTTLIMDDEGRIKGIVNARKLTALRNACGSALFLRSCPSNKPPTNLLIFGSGAQAHSHASVFVRLFPSINTIRLAVRSANDRAKALAETLSTTFPGVSVELVKTTENGQKTDLSAQVGSADIIVTVTSSTEALFPSEHVTAGTRLILIGSYTPKMREVDDALILRAGVIAVDSKEACGHEAGELLSAGIGADKLVELGALVAAEDARTSVGKGGDVVVFKSVGLGIQDVAIAKLVFDDALRRGLGTHIAAYDGAE</sequence>
<dbReference type="Gene3D" id="3.40.50.720">
    <property type="entry name" value="NAD(P)-binding Rossmann-like Domain"/>
    <property type="match status" value="1"/>
</dbReference>
<dbReference type="Proteomes" id="UP001182556">
    <property type="component" value="Unassembled WGS sequence"/>
</dbReference>
<comment type="caution">
    <text evidence="2">The sequence shown here is derived from an EMBL/GenBank/DDBJ whole genome shotgun (WGS) entry which is preliminary data.</text>
</comment>
<keyword evidence="3" id="KW-1185">Reference proteome</keyword>
<evidence type="ECO:0000313" key="2">
    <source>
        <dbReference type="EMBL" id="KAK1921392.1"/>
    </source>
</evidence>
<protein>
    <submittedName>
        <fullName evidence="2">NAD(P)-binding protein</fullName>
    </submittedName>
</protein>
<dbReference type="AlphaFoldDB" id="A0AAD9CSK8"/>
<dbReference type="Gene3D" id="3.30.1780.10">
    <property type="entry name" value="ornithine cyclodeaminase, domain 1"/>
    <property type="match status" value="1"/>
</dbReference>
<name>A0AAD9CSK8_PAPLA</name>
<dbReference type="PANTHER" id="PTHR13812:SF19">
    <property type="entry name" value="KETIMINE REDUCTASE MU-CRYSTALLIN"/>
    <property type="match status" value="1"/>
</dbReference>
<dbReference type="SUPFAM" id="SSF51735">
    <property type="entry name" value="NAD(P)-binding Rossmann-fold domains"/>
    <property type="match status" value="1"/>
</dbReference>
<evidence type="ECO:0000256" key="1">
    <source>
        <dbReference type="ARBA" id="ARBA00008903"/>
    </source>
</evidence>
<dbReference type="PANTHER" id="PTHR13812">
    <property type="entry name" value="KETIMINE REDUCTASE MU-CRYSTALLIN"/>
    <property type="match status" value="1"/>
</dbReference>
<dbReference type="InterPro" id="IPR023401">
    <property type="entry name" value="ODC_N"/>
</dbReference>
<dbReference type="Pfam" id="PF02423">
    <property type="entry name" value="OCD_Mu_crystall"/>
    <property type="match status" value="1"/>
</dbReference>
<gene>
    <name evidence="2" type="ORF">DB88DRAFT_101392</name>
</gene>